<dbReference type="Proteomes" id="UP000199228">
    <property type="component" value="Unassembled WGS sequence"/>
</dbReference>
<organism evidence="2 3">
    <name type="scientific">Eubacterium oxidoreducens</name>
    <dbReference type="NCBI Taxonomy" id="1732"/>
    <lineage>
        <taxon>Bacteria</taxon>
        <taxon>Bacillati</taxon>
        <taxon>Bacillota</taxon>
        <taxon>Clostridia</taxon>
        <taxon>Eubacteriales</taxon>
        <taxon>Eubacteriaceae</taxon>
        <taxon>Eubacterium</taxon>
    </lineage>
</organism>
<proteinExistence type="predicted"/>
<evidence type="ECO:0000259" key="1">
    <source>
        <dbReference type="Pfam" id="PF07238"/>
    </source>
</evidence>
<dbReference type="EMBL" id="FMXR01000008">
    <property type="protein sequence ID" value="SDB16283.1"/>
    <property type="molecule type" value="Genomic_DNA"/>
</dbReference>
<accession>A0A1G6B794</accession>
<dbReference type="InterPro" id="IPR009875">
    <property type="entry name" value="PilZ_domain"/>
</dbReference>
<reference evidence="2 3" key="1">
    <citation type="submission" date="2016-10" db="EMBL/GenBank/DDBJ databases">
        <authorList>
            <person name="de Groot N.N."/>
        </authorList>
    </citation>
    <scope>NUCLEOTIDE SEQUENCE [LARGE SCALE GENOMIC DNA]</scope>
    <source>
        <strain evidence="2 3">DSM 3217</strain>
    </source>
</reference>
<keyword evidence="3" id="KW-1185">Reference proteome</keyword>
<dbReference type="Pfam" id="PF07238">
    <property type="entry name" value="PilZ"/>
    <property type="match status" value="1"/>
</dbReference>
<dbReference type="Gene3D" id="2.40.10.220">
    <property type="entry name" value="predicted glycosyltransferase like domains"/>
    <property type="match status" value="1"/>
</dbReference>
<evidence type="ECO:0000313" key="2">
    <source>
        <dbReference type="EMBL" id="SDB16283.1"/>
    </source>
</evidence>
<dbReference type="OrthoDB" id="1954087at2"/>
<gene>
    <name evidence="2" type="ORF">SAMN02910417_01240</name>
</gene>
<dbReference type="AlphaFoldDB" id="A0A1G6B794"/>
<dbReference type="STRING" id="1732.SAMN02910417_01240"/>
<sequence>MFNKRDYERLPISLSLSICDLYGQDNIKISNLDAPITVNDISETGIGFISECVLPENYYFNARLDFTLSETPIITVVKIIRSEAIDNEHFQYGGEFENSPIDIYDILARYA</sequence>
<feature type="domain" description="PilZ" evidence="1">
    <location>
        <begin position="3"/>
        <end position="110"/>
    </location>
</feature>
<evidence type="ECO:0000313" key="3">
    <source>
        <dbReference type="Proteomes" id="UP000199228"/>
    </source>
</evidence>
<dbReference type="GO" id="GO:0035438">
    <property type="term" value="F:cyclic-di-GMP binding"/>
    <property type="evidence" value="ECO:0007669"/>
    <property type="project" value="InterPro"/>
</dbReference>
<protein>
    <submittedName>
        <fullName evidence="2">PilZ domain-containing protein</fullName>
    </submittedName>
</protein>
<name>A0A1G6B794_EUBOX</name>
<dbReference type="RefSeq" id="WP_090173314.1">
    <property type="nucleotide sequence ID" value="NZ_FMXR01000008.1"/>
</dbReference>